<protein>
    <submittedName>
        <fullName evidence="1">Uncharacterized protein</fullName>
    </submittedName>
</protein>
<evidence type="ECO:0000313" key="1">
    <source>
        <dbReference type="EMBL" id="KAL3057139.1"/>
    </source>
</evidence>
<proteinExistence type="predicted"/>
<sequence>MATFYTRCLQELPKLNISDVHRICRTTKAPASKLNKGFKLYAASYIHNYEDNAS</sequence>
<keyword evidence="2" id="KW-1185">Reference proteome</keyword>
<evidence type="ECO:0000313" key="2">
    <source>
        <dbReference type="Proteomes" id="UP001619887"/>
    </source>
</evidence>
<gene>
    <name evidence="1" type="ORF">OYC64_007597</name>
</gene>
<name>A0ABD2GSK9_PAGBO</name>
<accession>A0ABD2GSK9</accession>
<dbReference type="Proteomes" id="UP001619887">
    <property type="component" value="Unassembled WGS sequence"/>
</dbReference>
<reference evidence="1 2" key="1">
    <citation type="journal article" date="2022" name="G3 (Bethesda)">
        <title>Evaluating Illumina-, Nanopore-, and PacBio-based genome assembly strategies with the bald notothen, Trematomus borchgrevinki.</title>
        <authorList>
            <person name="Rayamajhi N."/>
            <person name="Cheng C.C."/>
            <person name="Catchen J.M."/>
        </authorList>
    </citation>
    <scope>NUCLEOTIDE SEQUENCE [LARGE SCALE GENOMIC DNA]</scope>
    <source>
        <strain evidence="1">AGRC-2024</strain>
    </source>
</reference>
<dbReference type="EMBL" id="JBIYXZ010002075">
    <property type="protein sequence ID" value="KAL3057139.1"/>
    <property type="molecule type" value="Genomic_DNA"/>
</dbReference>
<organism evidence="1 2">
    <name type="scientific">Pagothenia borchgrevinki</name>
    <name type="common">Bald rockcod</name>
    <name type="synonym">Trematomus borchgrevinki</name>
    <dbReference type="NCBI Taxonomy" id="8213"/>
    <lineage>
        <taxon>Eukaryota</taxon>
        <taxon>Metazoa</taxon>
        <taxon>Chordata</taxon>
        <taxon>Craniata</taxon>
        <taxon>Vertebrata</taxon>
        <taxon>Euteleostomi</taxon>
        <taxon>Actinopterygii</taxon>
        <taxon>Neopterygii</taxon>
        <taxon>Teleostei</taxon>
        <taxon>Neoteleostei</taxon>
        <taxon>Acanthomorphata</taxon>
        <taxon>Eupercaria</taxon>
        <taxon>Perciformes</taxon>
        <taxon>Notothenioidei</taxon>
        <taxon>Nototheniidae</taxon>
        <taxon>Pagothenia</taxon>
    </lineage>
</organism>
<reference evidence="1 2" key="2">
    <citation type="journal article" date="2024" name="G3 (Bethesda)">
        <title>The genome of the cryopelagic Antarctic bald notothen, Trematomus borchgrevinki.</title>
        <authorList>
            <person name="Rayamajhi N."/>
            <person name="Rivera-Colon A.G."/>
            <person name="Minhas B.F."/>
            <person name="Cheng C.C."/>
            <person name="Catchen J.M."/>
        </authorList>
    </citation>
    <scope>NUCLEOTIDE SEQUENCE [LARGE SCALE GENOMIC DNA]</scope>
    <source>
        <strain evidence="1">AGRC-2024</strain>
    </source>
</reference>
<comment type="caution">
    <text evidence="1">The sequence shown here is derived from an EMBL/GenBank/DDBJ whole genome shotgun (WGS) entry which is preliminary data.</text>
</comment>
<dbReference type="AlphaFoldDB" id="A0ABD2GSK9"/>